<organism evidence="14 15">
    <name type="scientific">Proteiniphilum acetatigenes</name>
    <dbReference type="NCBI Taxonomy" id="294710"/>
    <lineage>
        <taxon>Bacteria</taxon>
        <taxon>Pseudomonadati</taxon>
        <taxon>Bacteroidota</taxon>
        <taxon>Bacteroidia</taxon>
        <taxon>Bacteroidales</taxon>
        <taxon>Dysgonomonadaceae</taxon>
        <taxon>Proteiniphilum</taxon>
    </lineage>
</organism>
<feature type="domain" description="TonB-dependent receptor plug" evidence="13">
    <location>
        <begin position="90"/>
        <end position="193"/>
    </location>
</feature>
<dbReference type="PATRIC" id="fig|294710.3.peg.1341"/>
<dbReference type="Pfam" id="PF00593">
    <property type="entry name" value="TonB_dep_Rec_b-barrel"/>
    <property type="match status" value="1"/>
</dbReference>
<keyword evidence="4 10" id="KW-0812">Transmembrane</keyword>
<comment type="similarity">
    <text evidence="10 11">Belongs to the TonB-dependent receptor family.</text>
</comment>
<evidence type="ECO:0000259" key="12">
    <source>
        <dbReference type="Pfam" id="PF00593"/>
    </source>
</evidence>
<evidence type="ECO:0000256" key="11">
    <source>
        <dbReference type="RuleBase" id="RU003357"/>
    </source>
</evidence>
<dbReference type="EMBL" id="LGGN01000177">
    <property type="protein sequence ID" value="KUK76982.1"/>
    <property type="molecule type" value="Genomic_DNA"/>
</dbReference>
<dbReference type="PANTHER" id="PTHR30069">
    <property type="entry name" value="TONB-DEPENDENT OUTER MEMBRANE RECEPTOR"/>
    <property type="match status" value="1"/>
</dbReference>
<dbReference type="GO" id="GO:0015344">
    <property type="term" value="F:siderophore uptake transmembrane transporter activity"/>
    <property type="evidence" value="ECO:0007669"/>
    <property type="project" value="TreeGrafter"/>
</dbReference>
<dbReference type="InterPro" id="IPR039426">
    <property type="entry name" value="TonB-dep_rcpt-like"/>
</dbReference>
<dbReference type="Gene3D" id="2.40.170.20">
    <property type="entry name" value="TonB-dependent receptor, beta-barrel domain"/>
    <property type="match status" value="1"/>
</dbReference>
<evidence type="ECO:0000256" key="8">
    <source>
        <dbReference type="ARBA" id="ARBA00023170"/>
    </source>
</evidence>
<evidence type="ECO:0000256" key="7">
    <source>
        <dbReference type="ARBA" id="ARBA00023136"/>
    </source>
</evidence>
<keyword evidence="6 11" id="KW-0798">TonB box</keyword>
<dbReference type="Gene3D" id="2.170.130.10">
    <property type="entry name" value="TonB-dependent receptor, plug domain"/>
    <property type="match status" value="1"/>
</dbReference>
<keyword evidence="3 10" id="KW-1134">Transmembrane beta strand</keyword>
<keyword evidence="2 10" id="KW-0813">Transport</keyword>
<evidence type="ECO:0000256" key="5">
    <source>
        <dbReference type="ARBA" id="ARBA00022729"/>
    </source>
</evidence>
<name>A0A101HHI2_9BACT</name>
<dbReference type="Pfam" id="PF07715">
    <property type="entry name" value="Plug"/>
    <property type="match status" value="1"/>
</dbReference>
<dbReference type="PANTHER" id="PTHR30069:SF29">
    <property type="entry name" value="HEMOGLOBIN AND HEMOGLOBIN-HAPTOGLOBIN-BINDING PROTEIN 1-RELATED"/>
    <property type="match status" value="1"/>
</dbReference>
<dbReference type="InterPro" id="IPR012910">
    <property type="entry name" value="Plug_dom"/>
</dbReference>
<evidence type="ECO:0000256" key="1">
    <source>
        <dbReference type="ARBA" id="ARBA00004571"/>
    </source>
</evidence>
<comment type="caution">
    <text evidence="14">The sequence shown here is derived from an EMBL/GenBank/DDBJ whole genome shotgun (WGS) entry which is preliminary data.</text>
</comment>
<evidence type="ECO:0000256" key="4">
    <source>
        <dbReference type="ARBA" id="ARBA00022692"/>
    </source>
</evidence>
<keyword evidence="7 10" id="KW-0472">Membrane</keyword>
<accession>A0A101HHI2</accession>
<dbReference type="AlphaFoldDB" id="A0A101HHI2"/>
<keyword evidence="8 14" id="KW-0675">Receptor</keyword>
<feature type="domain" description="TonB-dependent receptor-like beta-barrel" evidence="12">
    <location>
        <begin position="269"/>
        <end position="657"/>
    </location>
</feature>
<dbReference type="GO" id="GO:0009279">
    <property type="term" value="C:cell outer membrane"/>
    <property type="evidence" value="ECO:0007669"/>
    <property type="project" value="UniProtKB-SubCell"/>
</dbReference>
<dbReference type="GO" id="GO:0044718">
    <property type="term" value="P:siderophore transmembrane transport"/>
    <property type="evidence" value="ECO:0007669"/>
    <property type="project" value="TreeGrafter"/>
</dbReference>
<comment type="subcellular location">
    <subcellularLocation>
        <location evidence="1 10">Cell outer membrane</location>
        <topology evidence="1 10">Multi-pass membrane protein</topology>
    </subcellularLocation>
</comment>
<keyword evidence="5" id="KW-0732">Signal</keyword>
<evidence type="ECO:0000313" key="14">
    <source>
        <dbReference type="EMBL" id="KUK76982.1"/>
    </source>
</evidence>
<sequence length="684" mass="76853">MNRMNRPTTKRSMSFRFRQFARKSYSVFNSLHKVVTIGVLSGSTLLSAHAALVNPTEVIRLEMPEDTIPPTELDEVVVTASKAALPLNLTARLVTVIPAGEIERAPVRSIEDLLQYAAGADIQQRGPHGVQADISLRGGSFDQTAILLNGVNLTNPQTGHYSFDLPINLSDIERIEIVQGPSSLIYGAAAFSGGINIITKKDNASGASARLEGGMHGLFGTEARGAYRKRNQLHRLSVGYKRSDGYIRNSDYKISNLIWQSRFEIEGSHIDLQAGMNDKAYGANTFYSAAYPDQFDDTKSLFISLGGETTGKLKMIPQLYWSRHYDEFQLIRDGTPNRPDWYKEHNYHRSDLFGMNLNMQYASALGITSFGGEFRNEGILSNVLGKPMEEPIGKYSKADNRSSISFHLEHNLIVRNLTFSMGGLLQHHTAVANQYDFYPALNTSLRATRHLTLYASWNRAGRMPTFTDLYYTTATHVGNSNLKAEESEALETGFRYSHPLVKVNLAAFYMEGRNMIDWVKSSPEALWESTNHTRIHKKGVETGLQLDLREWLGTNQPFTAFKAGYLYLQQERVDDNLISNYTLNHLRHKFTAALHHQLTGNLSLSWHFRWQERAGSYIRYSDGQPGERVSYLPYSIIDLKAIYQLGQTDLYLDANNLFNNTHVDIGNIPQPGFWLSGGISIALN</sequence>
<evidence type="ECO:0000256" key="3">
    <source>
        <dbReference type="ARBA" id="ARBA00022452"/>
    </source>
</evidence>
<proteinExistence type="inferred from homology"/>
<dbReference type="SUPFAM" id="SSF56935">
    <property type="entry name" value="Porins"/>
    <property type="match status" value="1"/>
</dbReference>
<evidence type="ECO:0000256" key="6">
    <source>
        <dbReference type="ARBA" id="ARBA00023077"/>
    </source>
</evidence>
<dbReference type="InterPro" id="IPR000531">
    <property type="entry name" value="Beta-barrel_TonB"/>
</dbReference>
<evidence type="ECO:0000256" key="2">
    <source>
        <dbReference type="ARBA" id="ARBA00022448"/>
    </source>
</evidence>
<protein>
    <submittedName>
        <fullName evidence="14">Outer membrane receptor for transport of vitamin B</fullName>
    </submittedName>
</protein>
<dbReference type="Proteomes" id="UP000053860">
    <property type="component" value="Unassembled WGS sequence"/>
</dbReference>
<evidence type="ECO:0000259" key="13">
    <source>
        <dbReference type="Pfam" id="PF07715"/>
    </source>
</evidence>
<reference evidence="15" key="1">
    <citation type="journal article" date="2015" name="MBio">
        <title>Genome-Resolved Metagenomic Analysis Reveals Roles for Candidate Phyla and Other Microbial Community Members in Biogeochemical Transformations in Oil Reservoirs.</title>
        <authorList>
            <person name="Hu P."/>
            <person name="Tom L."/>
            <person name="Singh A."/>
            <person name="Thomas B.C."/>
            <person name="Baker B.J."/>
            <person name="Piceno Y.M."/>
            <person name="Andersen G.L."/>
            <person name="Banfield J.F."/>
        </authorList>
    </citation>
    <scope>NUCLEOTIDE SEQUENCE [LARGE SCALE GENOMIC DNA]</scope>
</reference>
<dbReference type="InterPro" id="IPR036942">
    <property type="entry name" value="Beta-barrel_TonB_sf"/>
</dbReference>
<evidence type="ECO:0000256" key="9">
    <source>
        <dbReference type="ARBA" id="ARBA00023237"/>
    </source>
</evidence>
<keyword evidence="9 10" id="KW-0998">Cell outer membrane</keyword>
<gene>
    <name evidence="14" type="ORF">XD92_0973</name>
</gene>
<evidence type="ECO:0000313" key="15">
    <source>
        <dbReference type="Proteomes" id="UP000053860"/>
    </source>
</evidence>
<dbReference type="PROSITE" id="PS52016">
    <property type="entry name" value="TONB_DEPENDENT_REC_3"/>
    <property type="match status" value="1"/>
</dbReference>
<dbReference type="InterPro" id="IPR037066">
    <property type="entry name" value="Plug_dom_sf"/>
</dbReference>
<evidence type="ECO:0000256" key="10">
    <source>
        <dbReference type="PROSITE-ProRule" id="PRU01360"/>
    </source>
</evidence>